<accession>A0A9N9H9B3</accession>
<dbReference type="Proteomes" id="UP000789739">
    <property type="component" value="Unassembled WGS sequence"/>
</dbReference>
<evidence type="ECO:0000313" key="1">
    <source>
        <dbReference type="EMBL" id="CAG8658315.1"/>
    </source>
</evidence>
<name>A0A9N9H9B3_9GLOM</name>
<dbReference type="EMBL" id="CAJVPI010003431">
    <property type="protein sequence ID" value="CAG8658315.1"/>
    <property type="molecule type" value="Genomic_DNA"/>
</dbReference>
<keyword evidence="2" id="KW-1185">Reference proteome</keyword>
<gene>
    <name evidence="1" type="ORF">PBRASI_LOCUS10644</name>
</gene>
<protein>
    <submittedName>
        <fullName evidence="1">3734_t:CDS:1</fullName>
    </submittedName>
</protein>
<dbReference type="AlphaFoldDB" id="A0A9N9H9B3"/>
<sequence>MNHSLLAAEFITIDNEVPIEHLDDDEILATMQEKEGDDEKAAEPQPNISLKLITDAKAVETNNLTQARTEAAKAVKQQ</sequence>
<organism evidence="1 2">
    <name type="scientific">Paraglomus brasilianum</name>
    <dbReference type="NCBI Taxonomy" id="144538"/>
    <lineage>
        <taxon>Eukaryota</taxon>
        <taxon>Fungi</taxon>
        <taxon>Fungi incertae sedis</taxon>
        <taxon>Mucoromycota</taxon>
        <taxon>Glomeromycotina</taxon>
        <taxon>Glomeromycetes</taxon>
        <taxon>Paraglomerales</taxon>
        <taxon>Paraglomeraceae</taxon>
        <taxon>Paraglomus</taxon>
    </lineage>
</organism>
<evidence type="ECO:0000313" key="2">
    <source>
        <dbReference type="Proteomes" id="UP000789739"/>
    </source>
</evidence>
<comment type="caution">
    <text evidence="1">The sequence shown here is derived from an EMBL/GenBank/DDBJ whole genome shotgun (WGS) entry which is preliminary data.</text>
</comment>
<proteinExistence type="predicted"/>
<reference evidence="1" key="1">
    <citation type="submission" date="2021-06" db="EMBL/GenBank/DDBJ databases">
        <authorList>
            <person name="Kallberg Y."/>
            <person name="Tangrot J."/>
            <person name="Rosling A."/>
        </authorList>
    </citation>
    <scope>NUCLEOTIDE SEQUENCE</scope>
    <source>
        <strain evidence="1">BR232B</strain>
    </source>
</reference>